<dbReference type="Proteomes" id="UP000239757">
    <property type="component" value="Unassembled WGS sequence"/>
</dbReference>
<name>A0A2P5XVL2_GOSBA</name>
<sequence length="180" mass="19990">MELLDNDDVETMAALYCLPERVNTESIQLFVELANVEPVENVTQLSQQYGVENPHIEVPRASVNRRSFVCGFDINLNVGCSDQYSSRLQIYPVVIETNALGEDGCNNDGFSDHKGEYFNDPYLDNVPDDINDEGPDDGNDHALLIGNPSCGIIIHKILGPICQSSIQMRRMLPSSPSTWT</sequence>
<dbReference type="OrthoDB" id="10442130at2759"/>
<evidence type="ECO:0000313" key="1">
    <source>
        <dbReference type="EMBL" id="PPS07353.1"/>
    </source>
</evidence>
<accession>A0A2P5XVL2</accession>
<reference evidence="1 2" key="1">
    <citation type="submission" date="2015-01" db="EMBL/GenBank/DDBJ databases">
        <title>Genome of allotetraploid Gossypium barbadense reveals genomic plasticity and fiber elongation in cotton evolution.</title>
        <authorList>
            <person name="Chen X."/>
            <person name="Liu X."/>
            <person name="Zhao B."/>
            <person name="Zheng H."/>
            <person name="Hu Y."/>
            <person name="Lu G."/>
            <person name="Yang C."/>
            <person name="Chen J."/>
            <person name="Shan C."/>
            <person name="Zhang L."/>
            <person name="Zhou Y."/>
            <person name="Wang L."/>
            <person name="Guo W."/>
            <person name="Bai Y."/>
            <person name="Ruan J."/>
            <person name="Shangguan X."/>
            <person name="Mao Y."/>
            <person name="Jiang J."/>
            <person name="Zhu Y."/>
            <person name="Lei J."/>
            <person name="Kang H."/>
            <person name="Chen S."/>
            <person name="He X."/>
            <person name="Wang R."/>
            <person name="Wang Y."/>
            <person name="Chen J."/>
            <person name="Wang L."/>
            <person name="Yu S."/>
            <person name="Wang B."/>
            <person name="Wei J."/>
            <person name="Song S."/>
            <person name="Lu X."/>
            <person name="Gao Z."/>
            <person name="Gu W."/>
            <person name="Deng X."/>
            <person name="Ma D."/>
            <person name="Wang S."/>
            <person name="Liang W."/>
            <person name="Fang L."/>
            <person name="Cai C."/>
            <person name="Zhu X."/>
            <person name="Zhou B."/>
            <person name="Zhang Y."/>
            <person name="Chen Z."/>
            <person name="Xu S."/>
            <person name="Zhu R."/>
            <person name="Wang S."/>
            <person name="Zhang T."/>
            <person name="Zhao G."/>
        </authorList>
    </citation>
    <scope>NUCLEOTIDE SEQUENCE [LARGE SCALE GENOMIC DNA]</scope>
    <source>
        <strain evidence="2">cv. Xinhai21</strain>
        <tissue evidence="1">Leaf</tissue>
    </source>
</reference>
<organism evidence="1 2">
    <name type="scientific">Gossypium barbadense</name>
    <name type="common">Sea Island cotton</name>
    <name type="synonym">Hibiscus barbadensis</name>
    <dbReference type="NCBI Taxonomy" id="3634"/>
    <lineage>
        <taxon>Eukaryota</taxon>
        <taxon>Viridiplantae</taxon>
        <taxon>Streptophyta</taxon>
        <taxon>Embryophyta</taxon>
        <taxon>Tracheophyta</taxon>
        <taxon>Spermatophyta</taxon>
        <taxon>Magnoliopsida</taxon>
        <taxon>eudicotyledons</taxon>
        <taxon>Gunneridae</taxon>
        <taxon>Pentapetalae</taxon>
        <taxon>rosids</taxon>
        <taxon>malvids</taxon>
        <taxon>Malvales</taxon>
        <taxon>Malvaceae</taxon>
        <taxon>Malvoideae</taxon>
        <taxon>Gossypium</taxon>
    </lineage>
</organism>
<proteinExistence type="predicted"/>
<dbReference type="EMBL" id="KZ664151">
    <property type="protein sequence ID" value="PPS07353.1"/>
    <property type="molecule type" value="Genomic_DNA"/>
</dbReference>
<gene>
    <name evidence="1" type="ORF">GOBAR_AA13303</name>
</gene>
<protein>
    <submittedName>
        <fullName evidence="1">Uncharacterized protein</fullName>
    </submittedName>
</protein>
<dbReference type="AlphaFoldDB" id="A0A2P5XVL2"/>
<evidence type="ECO:0000313" key="2">
    <source>
        <dbReference type="Proteomes" id="UP000239757"/>
    </source>
</evidence>